<sequence length="97" mass="11008">MDIHVDSECAATCNLNGCFGEYGLCFFEEDNFEDKLDQDIINSPEIQLDELSNTIITTNKYYAVIQTQVNAALLATLGIDPTTIMLLEEIWLKDWIK</sequence>
<name>A0A8H3L7H0_9GLOM</name>
<evidence type="ECO:0000313" key="1">
    <source>
        <dbReference type="EMBL" id="GES81325.1"/>
    </source>
</evidence>
<protein>
    <submittedName>
        <fullName evidence="1">Uncharacterized protein</fullName>
    </submittedName>
</protein>
<dbReference type="EMBL" id="BLAL01000054">
    <property type="protein sequence ID" value="GES81325.1"/>
    <property type="molecule type" value="Genomic_DNA"/>
</dbReference>
<reference evidence="1" key="1">
    <citation type="submission" date="2019-10" db="EMBL/GenBank/DDBJ databases">
        <title>Conservation and host-specific expression of non-tandemly repeated heterogenous ribosome RNA gene in arbuscular mycorrhizal fungi.</title>
        <authorList>
            <person name="Maeda T."/>
            <person name="Kobayashi Y."/>
            <person name="Nakagawa T."/>
            <person name="Ezawa T."/>
            <person name="Yamaguchi K."/>
            <person name="Bino T."/>
            <person name="Nishimoto Y."/>
            <person name="Shigenobu S."/>
            <person name="Kawaguchi M."/>
        </authorList>
    </citation>
    <scope>NUCLEOTIDE SEQUENCE</scope>
    <source>
        <strain evidence="1">HR1</strain>
    </source>
</reference>
<dbReference type="Proteomes" id="UP000615446">
    <property type="component" value="Unassembled WGS sequence"/>
</dbReference>
<gene>
    <name evidence="1" type="ORF">RCL2_000857600</name>
</gene>
<evidence type="ECO:0000313" key="2">
    <source>
        <dbReference type="Proteomes" id="UP000615446"/>
    </source>
</evidence>
<dbReference type="AlphaFoldDB" id="A0A8H3L7H0"/>
<comment type="caution">
    <text evidence="1">The sequence shown here is derived from an EMBL/GenBank/DDBJ whole genome shotgun (WGS) entry which is preliminary data.</text>
</comment>
<accession>A0A8H3L7H0</accession>
<proteinExistence type="predicted"/>
<organism evidence="1 2">
    <name type="scientific">Rhizophagus clarus</name>
    <dbReference type="NCBI Taxonomy" id="94130"/>
    <lineage>
        <taxon>Eukaryota</taxon>
        <taxon>Fungi</taxon>
        <taxon>Fungi incertae sedis</taxon>
        <taxon>Mucoromycota</taxon>
        <taxon>Glomeromycotina</taxon>
        <taxon>Glomeromycetes</taxon>
        <taxon>Glomerales</taxon>
        <taxon>Glomeraceae</taxon>
        <taxon>Rhizophagus</taxon>
    </lineage>
</organism>